<keyword evidence="4" id="KW-1185">Reference proteome</keyword>
<protein>
    <recommendedName>
        <fullName evidence="5">PH domain-containing protein</fullName>
    </recommendedName>
</protein>
<dbReference type="RefSeq" id="XP_711413.1">
    <property type="nucleotide sequence ID" value="XM_706321.1"/>
</dbReference>
<reference evidence="3 4" key="3">
    <citation type="journal article" date="2013" name="Genome Biol.">
        <title>Assembly of a phased diploid Candida albicans genome facilitates allele-specific measurements and provides a simple model for repeat and indel structure.</title>
        <authorList>
            <person name="Muzzey D."/>
            <person name="Schwartz K."/>
            <person name="Weissman J.S."/>
            <person name="Sherlock G."/>
        </authorList>
    </citation>
    <scope>NUCLEOTIDE SEQUENCE [LARGE SCALE GENOMIC DNA]</scope>
    <source>
        <strain evidence="4">SC5314 / ATCC MYA-2876</strain>
    </source>
</reference>
<dbReference type="GeneID" id="3646969"/>
<reference evidence="3 4" key="1">
    <citation type="journal article" date="2004" name="Proc. Natl. Acad. Sci. U.S.A.">
        <title>The diploid genome sequence of Candida albicans.</title>
        <authorList>
            <person name="Jones T."/>
            <person name="Federspiel N.A."/>
            <person name="Chibana H."/>
            <person name="Dungan J."/>
            <person name="Kalman S."/>
            <person name="Magee B.B."/>
            <person name="Newport G."/>
            <person name="Thorstenson Y.R."/>
            <person name="Agabian N."/>
            <person name="Magee P.T."/>
            <person name="Davis R.W."/>
            <person name="Scherer S."/>
        </authorList>
    </citation>
    <scope>NUCLEOTIDE SEQUENCE [LARGE SCALE GENOMIC DNA]</scope>
    <source>
        <strain evidence="4">SC5314 / ATCC MYA-2876</strain>
    </source>
</reference>
<gene>
    <name evidence="3" type="ordered locus">CAALFM_C503510CA</name>
    <name evidence="2" type="ordered locus">orf19.6660</name>
</gene>
<proteinExistence type="predicted"/>
<evidence type="ECO:0000313" key="2">
    <source>
        <dbReference type="CGD" id="CAL0000201213"/>
    </source>
</evidence>
<dbReference type="VEuPathDB" id="FungiDB:C5_03510C_A"/>
<organism evidence="3 4">
    <name type="scientific">Candida albicans (strain SC5314 / ATCC MYA-2876)</name>
    <name type="common">Yeast</name>
    <dbReference type="NCBI Taxonomy" id="237561"/>
    <lineage>
        <taxon>Eukaryota</taxon>
        <taxon>Fungi</taxon>
        <taxon>Dikarya</taxon>
        <taxon>Ascomycota</taxon>
        <taxon>Saccharomycotina</taxon>
        <taxon>Pichiomycetes</taxon>
        <taxon>Debaryomycetaceae</taxon>
        <taxon>Candida/Lodderomyces clade</taxon>
        <taxon>Candida</taxon>
    </lineage>
</organism>
<dbReference type="CGD" id="CAL0000201213">
    <property type="gene designation" value="orf19.6660"/>
</dbReference>
<accession>A0A1D8PNQ7</accession>
<dbReference type="AlphaFoldDB" id="A0A1D8PNQ7"/>
<feature type="compositionally biased region" description="Acidic residues" evidence="1">
    <location>
        <begin position="446"/>
        <end position="465"/>
    </location>
</feature>
<dbReference type="PANTHER" id="PTHR37283">
    <property type="entry name" value="PH DOMAIN-CONTAINING PROTEIN YHR131C"/>
    <property type="match status" value="1"/>
</dbReference>
<dbReference type="EMBL" id="CP017627">
    <property type="protein sequence ID" value="AOW29763.1"/>
    <property type="molecule type" value="Genomic_DNA"/>
</dbReference>
<sequence>MSVESTISQKPIALPATMHIQPLQPIPIANTRDIKYAWPQTNRSPSISSSASDDEEEEDNDDDLSLEIIADRSSTPPTPCSSVCHDKFMYTSSCDSYLQYIEPNPVSPPSYDTLPPGGCPRFPVSAPSIFPYSAEISCENNDLQPPAYKPAIYKIGVVARKMEWINPNELSPHRSWKYYIIELNSTQLNFYNVPAKYEHQLVTFSPDSLTSQQPFQNYDTNLNSLFTCSADHQFYDMVKKMGLIERNLGCSKKGKCLVRSYSLQNSKIGLATDYKKRANVLRMKLEDEQMLLNFGNVDELITWNLSLNVGKDVALDLTDREFPKYRTVPRRRRRNRNTEGNGSSSLLSAIHPNGSLARLRSVSDPNKFRGRFSRLKSKLSSAKLSTYNNRQVVEPAAMYSNNSLPRSIYYIQLPTPVSTPSSESIVATTRSNSVSDFRNVSTAESSETEPHDDDDEEEEEDDGEFDQASVNSATNVHVEESPSYCYKWNPEKKFDKHKYHRDCLRCIKPLLYN</sequence>
<feature type="compositionally biased region" description="Polar residues" evidence="1">
    <location>
        <begin position="338"/>
        <end position="347"/>
    </location>
</feature>
<dbReference type="eggNOG" id="ENOG502QUAB">
    <property type="taxonomic scope" value="Eukaryota"/>
</dbReference>
<dbReference type="OrthoDB" id="5865767at2759"/>
<feature type="region of interest" description="Disordered" evidence="1">
    <location>
        <begin position="417"/>
        <end position="480"/>
    </location>
</feature>
<dbReference type="OMA" id="MTENHKW"/>
<evidence type="ECO:0008006" key="5">
    <source>
        <dbReference type="Google" id="ProtNLM"/>
    </source>
</evidence>
<evidence type="ECO:0000313" key="3">
    <source>
        <dbReference type="EMBL" id="AOW29763.1"/>
    </source>
</evidence>
<evidence type="ECO:0000313" key="4">
    <source>
        <dbReference type="Proteomes" id="UP000000559"/>
    </source>
</evidence>
<reference evidence="3 4" key="2">
    <citation type="journal article" date="2007" name="Genome Biol.">
        <title>Assembly of the Candida albicans genome into sixteen supercontigs aligned on the eight chromosomes.</title>
        <authorList>
            <person name="van het Hoog M."/>
            <person name="Rast T.J."/>
            <person name="Martchenko M."/>
            <person name="Grindle S."/>
            <person name="Dignard D."/>
            <person name="Hogues H."/>
            <person name="Cuomo C."/>
            <person name="Berriman M."/>
            <person name="Scherer S."/>
            <person name="Magee B.B."/>
            <person name="Whiteway M."/>
            <person name="Chibana H."/>
            <person name="Nantel A."/>
            <person name="Magee P.T."/>
        </authorList>
    </citation>
    <scope>GENOME REANNOTATION</scope>
    <source>
        <strain evidence="4">SC5314 / ATCC MYA-2876</strain>
    </source>
</reference>
<dbReference type="KEGG" id="cal:CAALFM_C503510CA"/>
<dbReference type="STRING" id="237561.A0A1D8PNQ7"/>
<dbReference type="Proteomes" id="UP000000559">
    <property type="component" value="Chromosome 5"/>
</dbReference>
<name>A0A1D8PNQ7_CANAL</name>
<dbReference type="InterPro" id="IPR011993">
    <property type="entry name" value="PH-like_dom_sf"/>
</dbReference>
<feature type="region of interest" description="Disordered" evidence="1">
    <location>
        <begin position="328"/>
        <end position="349"/>
    </location>
</feature>
<feature type="compositionally biased region" description="Polar residues" evidence="1">
    <location>
        <begin position="417"/>
        <end position="443"/>
    </location>
</feature>
<evidence type="ECO:0000256" key="1">
    <source>
        <dbReference type="SAM" id="MobiDB-lite"/>
    </source>
</evidence>
<dbReference type="SUPFAM" id="SSF50729">
    <property type="entry name" value="PH domain-like"/>
    <property type="match status" value="1"/>
</dbReference>
<dbReference type="InParanoid" id="A0A1D8PNQ7"/>
<feature type="region of interest" description="Disordered" evidence="1">
    <location>
        <begin position="39"/>
        <end position="62"/>
    </location>
</feature>
<feature type="compositionally biased region" description="Acidic residues" evidence="1">
    <location>
        <begin position="52"/>
        <end position="62"/>
    </location>
</feature>
<dbReference type="Gene3D" id="2.30.29.30">
    <property type="entry name" value="Pleckstrin-homology domain (PH domain)/Phosphotyrosine-binding domain (PTB)"/>
    <property type="match status" value="1"/>
</dbReference>
<dbReference type="PANTHER" id="PTHR37283:SF1">
    <property type="entry name" value="PH DOMAIN-CONTAINING PROTEIN YHR131C"/>
    <property type="match status" value="1"/>
</dbReference>